<protein>
    <submittedName>
        <fullName evidence="15">Cytochrome b/b6 domain-containing protein</fullName>
    </submittedName>
</protein>
<keyword evidence="4" id="KW-1003">Cell membrane</keyword>
<dbReference type="RefSeq" id="WP_272139231.1">
    <property type="nucleotide sequence ID" value="NZ_JAQLOI010000003.1"/>
</dbReference>
<evidence type="ECO:0000256" key="3">
    <source>
        <dbReference type="ARBA" id="ARBA00022448"/>
    </source>
</evidence>
<evidence type="ECO:0000256" key="5">
    <source>
        <dbReference type="ARBA" id="ARBA00022617"/>
    </source>
</evidence>
<keyword evidence="16" id="KW-1185">Reference proteome</keyword>
<comment type="caution">
    <text evidence="15">The sequence shown here is derived from an EMBL/GenBank/DDBJ whole genome shotgun (WGS) entry which is preliminary data.</text>
</comment>
<proteinExistence type="inferred from homology"/>
<evidence type="ECO:0000256" key="7">
    <source>
        <dbReference type="ARBA" id="ARBA00022723"/>
    </source>
</evidence>
<evidence type="ECO:0000313" key="15">
    <source>
        <dbReference type="EMBL" id="MDB1125479.1"/>
    </source>
</evidence>
<evidence type="ECO:0000256" key="6">
    <source>
        <dbReference type="ARBA" id="ARBA00022692"/>
    </source>
</evidence>
<dbReference type="Pfam" id="PF01292">
    <property type="entry name" value="Ni_hydr_CYTB"/>
    <property type="match status" value="1"/>
</dbReference>
<keyword evidence="3" id="KW-0813">Transport</keyword>
<dbReference type="Proteomes" id="UP001210678">
    <property type="component" value="Unassembled WGS sequence"/>
</dbReference>
<evidence type="ECO:0000256" key="13">
    <source>
        <dbReference type="SAM" id="Phobius"/>
    </source>
</evidence>
<dbReference type="InterPro" id="IPR052168">
    <property type="entry name" value="Cytochrome_b561_oxidase"/>
</dbReference>
<keyword evidence="7" id="KW-0479">Metal-binding</keyword>
<feature type="domain" description="Cytochrome b561 bacterial/Ni-hydrogenase" evidence="14">
    <location>
        <begin position="3"/>
        <end position="108"/>
    </location>
</feature>
<sequence>MNRYSPALIVLHWALALALFVALFMGGDIASLSNDLDLKVDRLVVHMSAGGVIGALFVVRLVAIYLSRPIMTDKKANNRFAKLVKAYHLALYFVVFAIVLSGIAIAIQINMKGIV</sequence>
<comment type="similarity">
    <text evidence="12">Belongs to the cytochrome b561 family.</text>
</comment>
<evidence type="ECO:0000256" key="1">
    <source>
        <dbReference type="ARBA" id="ARBA00001970"/>
    </source>
</evidence>
<organism evidence="15 16">
    <name type="scientific">Vibrio algarum</name>
    <dbReference type="NCBI Taxonomy" id="3020714"/>
    <lineage>
        <taxon>Bacteria</taxon>
        <taxon>Pseudomonadati</taxon>
        <taxon>Pseudomonadota</taxon>
        <taxon>Gammaproteobacteria</taxon>
        <taxon>Vibrionales</taxon>
        <taxon>Vibrionaceae</taxon>
        <taxon>Vibrio</taxon>
    </lineage>
</organism>
<evidence type="ECO:0000256" key="2">
    <source>
        <dbReference type="ARBA" id="ARBA00004651"/>
    </source>
</evidence>
<keyword evidence="8" id="KW-0249">Electron transport</keyword>
<feature type="transmembrane region" description="Helical" evidence="13">
    <location>
        <begin position="87"/>
        <end position="109"/>
    </location>
</feature>
<dbReference type="InterPro" id="IPR016174">
    <property type="entry name" value="Di-haem_cyt_TM"/>
</dbReference>
<comment type="subcellular location">
    <subcellularLocation>
        <location evidence="2">Cell membrane</location>
        <topology evidence="2">Multi-pass membrane protein</topology>
    </subcellularLocation>
</comment>
<evidence type="ECO:0000256" key="9">
    <source>
        <dbReference type="ARBA" id="ARBA00022989"/>
    </source>
</evidence>
<comment type="cofactor">
    <cofactor evidence="1">
        <name>heme b</name>
        <dbReference type="ChEBI" id="CHEBI:60344"/>
    </cofactor>
</comment>
<accession>A0ABT4YV67</accession>
<gene>
    <name evidence="15" type="ORF">PGX00_18190</name>
</gene>
<evidence type="ECO:0000259" key="14">
    <source>
        <dbReference type="Pfam" id="PF01292"/>
    </source>
</evidence>
<keyword evidence="9 13" id="KW-1133">Transmembrane helix</keyword>
<feature type="transmembrane region" description="Helical" evidence="13">
    <location>
        <begin position="43"/>
        <end position="66"/>
    </location>
</feature>
<keyword evidence="5" id="KW-0349">Heme</keyword>
<keyword evidence="11 13" id="KW-0472">Membrane</keyword>
<dbReference type="PANTHER" id="PTHR30529">
    <property type="entry name" value="CYTOCHROME B561"/>
    <property type="match status" value="1"/>
</dbReference>
<dbReference type="PANTHER" id="PTHR30529:SF1">
    <property type="entry name" value="CYTOCHROME B561 HOMOLOG 2"/>
    <property type="match status" value="1"/>
</dbReference>
<evidence type="ECO:0000256" key="12">
    <source>
        <dbReference type="ARBA" id="ARBA00037975"/>
    </source>
</evidence>
<evidence type="ECO:0000256" key="8">
    <source>
        <dbReference type="ARBA" id="ARBA00022982"/>
    </source>
</evidence>
<evidence type="ECO:0000256" key="10">
    <source>
        <dbReference type="ARBA" id="ARBA00023004"/>
    </source>
</evidence>
<dbReference type="InterPro" id="IPR011577">
    <property type="entry name" value="Cyt_b561_bac/Ni-Hgenase"/>
</dbReference>
<keyword evidence="10" id="KW-0408">Iron</keyword>
<evidence type="ECO:0000256" key="11">
    <source>
        <dbReference type="ARBA" id="ARBA00023136"/>
    </source>
</evidence>
<evidence type="ECO:0000313" key="16">
    <source>
        <dbReference type="Proteomes" id="UP001210678"/>
    </source>
</evidence>
<reference evidence="15 16" key="1">
    <citation type="submission" date="2023-01" db="EMBL/GenBank/DDBJ databases">
        <title>Vibrio sp. KJ40-1 sp.nov, isolated from marine algae.</title>
        <authorList>
            <person name="Butt M."/>
            <person name="Kim J.M.J."/>
            <person name="Jeon C.O.C."/>
        </authorList>
    </citation>
    <scope>NUCLEOTIDE SEQUENCE [LARGE SCALE GENOMIC DNA]</scope>
    <source>
        <strain evidence="15 16">KJ40-1</strain>
    </source>
</reference>
<keyword evidence="6 13" id="KW-0812">Transmembrane</keyword>
<evidence type="ECO:0000256" key="4">
    <source>
        <dbReference type="ARBA" id="ARBA00022475"/>
    </source>
</evidence>
<name>A0ABT4YV67_9VIBR</name>
<dbReference type="SUPFAM" id="SSF81342">
    <property type="entry name" value="Transmembrane di-heme cytochromes"/>
    <property type="match status" value="1"/>
</dbReference>
<dbReference type="EMBL" id="JAQLOI010000003">
    <property type="protein sequence ID" value="MDB1125479.1"/>
    <property type="molecule type" value="Genomic_DNA"/>
</dbReference>